<dbReference type="AlphaFoldDB" id="A0A9W4UAD5"/>
<evidence type="ECO:0000313" key="1">
    <source>
        <dbReference type="EMBL" id="CAI6322586.1"/>
    </source>
</evidence>
<accession>A0A9W4UAD5</accession>
<dbReference type="Proteomes" id="UP001152607">
    <property type="component" value="Unassembled WGS sequence"/>
</dbReference>
<proteinExistence type="predicted"/>
<comment type="caution">
    <text evidence="1">The sequence shown here is derived from an EMBL/GenBank/DDBJ whole genome shotgun (WGS) entry which is preliminary data.</text>
</comment>
<gene>
    <name evidence="1" type="ORF">PDIGIT_LOCUS3656</name>
</gene>
<dbReference type="EMBL" id="CAOQHR010000002">
    <property type="protein sequence ID" value="CAI6322586.1"/>
    <property type="molecule type" value="Genomic_DNA"/>
</dbReference>
<keyword evidence="2" id="KW-1185">Reference proteome</keyword>
<reference evidence="1" key="1">
    <citation type="submission" date="2023-01" db="EMBL/GenBank/DDBJ databases">
        <authorList>
            <person name="Van Ghelder C."/>
            <person name="Rancurel C."/>
        </authorList>
    </citation>
    <scope>NUCLEOTIDE SEQUENCE</scope>
    <source>
        <strain evidence="1">CNCM I-4278</strain>
    </source>
</reference>
<name>A0A9W4UAD5_9PLEO</name>
<protein>
    <submittedName>
        <fullName evidence="1">Uncharacterized protein</fullName>
    </submittedName>
</protein>
<evidence type="ECO:0000313" key="2">
    <source>
        <dbReference type="Proteomes" id="UP001152607"/>
    </source>
</evidence>
<organism evidence="1 2">
    <name type="scientific">Periconia digitata</name>
    <dbReference type="NCBI Taxonomy" id="1303443"/>
    <lineage>
        <taxon>Eukaryota</taxon>
        <taxon>Fungi</taxon>
        <taxon>Dikarya</taxon>
        <taxon>Ascomycota</taxon>
        <taxon>Pezizomycotina</taxon>
        <taxon>Dothideomycetes</taxon>
        <taxon>Pleosporomycetidae</taxon>
        <taxon>Pleosporales</taxon>
        <taxon>Massarineae</taxon>
        <taxon>Periconiaceae</taxon>
        <taxon>Periconia</taxon>
    </lineage>
</organism>
<sequence length="50" mass="5443">MHGQTSSLVSGQHLSLISNPDDCKLRCDVLSHHSSLLHHLSTPPHLSTFA</sequence>